<evidence type="ECO:0000256" key="3">
    <source>
        <dbReference type="ARBA" id="ARBA00022634"/>
    </source>
</evidence>
<comment type="similarity">
    <text evidence="1">Belongs to the ribonucleoside diphosphate reductase class-2 family.</text>
</comment>
<reference evidence="8 9" key="1">
    <citation type="submission" date="2018-06" db="EMBL/GenBank/DDBJ databases">
        <title>Sphaerisporangium craniellae sp. nov., isolated from a marine sponge in the South China Sea.</title>
        <authorList>
            <person name="Li L."/>
        </authorList>
    </citation>
    <scope>NUCLEOTIDE SEQUENCE [LARGE SCALE GENOMIC DNA]</scope>
    <source>
        <strain evidence="8 9">CCTCC AA 208026</strain>
    </source>
</reference>
<sequence length="151" mass="15963">MTSRTARPNGHTRRFSIGGAQGHLITSANADGSLGRVVVHLGKHGSTLRGLTDALYNMINVALDHGVPLVKIVNDLVGVAYEPRGLTDDPDIRIAASITDYIGRRLALDYLPRADRAELGVLTAEERTAQADQQSSGAGVPQPRSSALVTA</sequence>
<dbReference type="EMBL" id="QOIL01000034">
    <property type="protein sequence ID" value="RCG19098.1"/>
    <property type="molecule type" value="Genomic_DNA"/>
</dbReference>
<dbReference type="EC" id="1.17.4.1" evidence="2"/>
<name>A0A367ELW0_9ACTN</name>
<evidence type="ECO:0000256" key="4">
    <source>
        <dbReference type="ARBA" id="ARBA00022741"/>
    </source>
</evidence>
<dbReference type="OrthoDB" id="9762933at2"/>
<gene>
    <name evidence="8" type="ORF">DQ384_38115</name>
</gene>
<dbReference type="AlphaFoldDB" id="A0A367ELW0"/>
<feature type="compositionally biased region" description="Polar residues" evidence="6">
    <location>
        <begin position="130"/>
        <end position="151"/>
    </location>
</feature>
<comment type="caution">
    <text evidence="8">The sequence shown here is derived from an EMBL/GenBank/DDBJ whole genome shotgun (WGS) entry which is preliminary data.</text>
</comment>
<keyword evidence="4" id="KW-0547">Nucleotide-binding</keyword>
<organism evidence="8 9">
    <name type="scientific">Sphaerisporangium album</name>
    <dbReference type="NCBI Taxonomy" id="509200"/>
    <lineage>
        <taxon>Bacteria</taxon>
        <taxon>Bacillati</taxon>
        <taxon>Actinomycetota</taxon>
        <taxon>Actinomycetes</taxon>
        <taxon>Streptosporangiales</taxon>
        <taxon>Streptosporangiaceae</taxon>
        <taxon>Sphaerisporangium</taxon>
    </lineage>
</organism>
<evidence type="ECO:0000256" key="1">
    <source>
        <dbReference type="ARBA" id="ARBA00007405"/>
    </source>
</evidence>
<dbReference type="Proteomes" id="UP000253094">
    <property type="component" value="Unassembled WGS sequence"/>
</dbReference>
<dbReference type="RefSeq" id="WP_114033753.1">
    <property type="nucleotide sequence ID" value="NZ_QOIL01000034.1"/>
</dbReference>
<comment type="catalytic activity">
    <reaction evidence="5">
        <text>a 2'-deoxyribonucleoside 5'-diphosphate + [thioredoxin]-disulfide + H2O = a ribonucleoside 5'-diphosphate + [thioredoxin]-dithiol</text>
        <dbReference type="Rhea" id="RHEA:23252"/>
        <dbReference type="Rhea" id="RHEA-COMP:10698"/>
        <dbReference type="Rhea" id="RHEA-COMP:10700"/>
        <dbReference type="ChEBI" id="CHEBI:15377"/>
        <dbReference type="ChEBI" id="CHEBI:29950"/>
        <dbReference type="ChEBI" id="CHEBI:50058"/>
        <dbReference type="ChEBI" id="CHEBI:57930"/>
        <dbReference type="ChEBI" id="CHEBI:73316"/>
        <dbReference type="EC" id="1.17.4.1"/>
    </reaction>
</comment>
<dbReference type="Pfam" id="PF12637">
    <property type="entry name" value="TSCPD"/>
    <property type="match status" value="1"/>
</dbReference>
<dbReference type="GO" id="GO:0004748">
    <property type="term" value="F:ribonucleoside-diphosphate reductase activity, thioredoxin disulfide as acceptor"/>
    <property type="evidence" value="ECO:0007669"/>
    <property type="project" value="UniProtKB-EC"/>
</dbReference>
<evidence type="ECO:0000313" key="9">
    <source>
        <dbReference type="Proteomes" id="UP000253094"/>
    </source>
</evidence>
<accession>A0A367ELW0</accession>
<evidence type="ECO:0000256" key="2">
    <source>
        <dbReference type="ARBA" id="ARBA00012274"/>
    </source>
</evidence>
<dbReference type="GO" id="GO:0000166">
    <property type="term" value="F:nucleotide binding"/>
    <property type="evidence" value="ECO:0007669"/>
    <property type="project" value="UniProtKB-KW"/>
</dbReference>
<keyword evidence="9" id="KW-1185">Reference proteome</keyword>
<dbReference type="InterPro" id="IPR024434">
    <property type="entry name" value="TSCPD_dom"/>
</dbReference>
<feature type="region of interest" description="Disordered" evidence="6">
    <location>
        <begin position="127"/>
        <end position="151"/>
    </location>
</feature>
<protein>
    <recommendedName>
        <fullName evidence="2">ribonucleoside-diphosphate reductase</fullName>
        <ecNumber evidence="2">1.17.4.1</ecNumber>
    </recommendedName>
</protein>
<evidence type="ECO:0000256" key="6">
    <source>
        <dbReference type="SAM" id="MobiDB-lite"/>
    </source>
</evidence>
<evidence type="ECO:0000259" key="7">
    <source>
        <dbReference type="Pfam" id="PF12637"/>
    </source>
</evidence>
<feature type="domain" description="TSCPD" evidence="7">
    <location>
        <begin position="5"/>
        <end position="109"/>
    </location>
</feature>
<keyword evidence="3" id="KW-0237">DNA synthesis</keyword>
<evidence type="ECO:0000256" key="5">
    <source>
        <dbReference type="ARBA" id="ARBA00047754"/>
    </source>
</evidence>
<dbReference type="GO" id="GO:0071897">
    <property type="term" value="P:DNA biosynthetic process"/>
    <property type="evidence" value="ECO:0007669"/>
    <property type="project" value="UniProtKB-KW"/>
</dbReference>
<evidence type="ECO:0000313" key="8">
    <source>
        <dbReference type="EMBL" id="RCG19098.1"/>
    </source>
</evidence>
<proteinExistence type="inferred from homology"/>